<organism evidence="2 3">
    <name type="scientific">Dichanthelium oligosanthes</name>
    <dbReference type="NCBI Taxonomy" id="888268"/>
    <lineage>
        <taxon>Eukaryota</taxon>
        <taxon>Viridiplantae</taxon>
        <taxon>Streptophyta</taxon>
        <taxon>Embryophyta</taxon>
        <taxon>Tracheophyta</taxon>
        <taxon>Spermatophyta</taxon>
        <taxon>Magnoliopsida</taxon>
        <taxon>Liliopsida</taxon>
        <taxon>Poales</taxon>
        <taxon>Poaceae</taxon>
        <taxon>PACMAD clade</taxon>
        <taxon>Panicoideae</taxon>
        <taxon>Panicodae</taxon>
        <taxon>Paniceae</taxon>
        <taxon>Dichantheliinae</taxon>
        <taxon>Dichanthelium</taxon>
    </lineage>
</organism>
<dbReference type="Proteomes" id="UP000095767">
    <property type="component" value="Unassembled WGS sequence"/>
</dbReference>
<dbReference type="PANTHER" id="PTHR36362:SF1">
    <property type="entry name" value="DNA-DIRECTED RNA POLYMERASE SUBUNIT BETA"/>
    <property type="match status" value="1"/>
</dbReference>
<dbReference type="PANTHER" id="PTHR36362">
    <property type="entry name" value="DNA-DIRECTED RNA POLYMERASE SUBUNIT BETA"/>
    <property type="match status" value="1"/>
</dbReference>
<dbReference type="OrthoDB" id="1900908at2759"/>
<protein>
    <submittedName>
        <fullName evidence="2">Uncharacterized protein</fullName>
    </submittedName>
</protein>
<evidence type="ECO:0000313" key="2">
    <source>
        <dbReference type="EMBL" id="OEL29091.1"/>
    </source>
</evidence>
<comment type="caution">
    <text evidence="2">The sequence shown here is derived from an EMBL/GenBank/DDBJ whole genome shotgun (WGS) entry which is preliminary data.</text>
</comment>
<accession>A0A1E5VVD3</accession>
<evidence type="ECO:0000256" key="1">
    <source>
        <dbReference type="SAM" id="MobiDB-lite"/>
    </source>
</evidence>
<keyword evidence="3" id="KW-1185">Reference proteome</keyword>
<dbReference type="GO" id="GO:0012505">
    <property type="term" value="C:endomembrane system"/>
    <property type="evidence" value="ECO:0007669"/>
    <property type="project" value="TreeGrafter"/>
</dbReference>
<dbReference type="EMBL" id="LWDX02028529">
    <property type="protein sequence ID" value="OEL29091.1"/>
    <property type="molecule type" value="Genomic_DNA"/>
</dbReference>
<feature type="compositionally biased region" description="Low complexity" evidence="1">
    <location>
        <begin position="1"/>
        <end position="18"/>
    </location>
</feature>
<sequence length="457" mass="51470">MLSARAAGASSSSSPSAAGDDDDESKTRKAHPAFVAAAYARLHSSHRAAASLLLLLTVAVAAFLAGRARPRIDCAPPRLDARFLALPDAAAASDFGSLGVPWCRSKTGKTVEWTSKDLLNGLEEFVPIYETRPIKNNMYGMGFDHSFGLWFMTRWFKPDLMIESGAFKGHSTWVLRQAMPNTRIISLSPRHPEKYLKKGPAYVDGNCTYLSGKDFVDFGSVDWEKLLRNHGISDPSRVLVFFDDHQSELKRLKQALKAGFRHLIFEDNYDTGTGDHYSLRQICDQPYIRGLWLVTFLDSLCHKNMNLKDVRPGGGHSCFWDSDEARLRSKRKKLWEKAVEIDDLCGKGDAWWGVRGYMRDNFNHSNKAISYEEHFKNSRLVESVLDLYWELPPVAGPSLTHQTRYDPARAADPIIEDGRYGLFRRTGLERLDASVFNGYTQMVYVEISSSVLNTDEV</sequence>
<proteinExistence type="predicted"/>
<gene>
    <name evidence="2" type="ORF">BAE44_0009889</name>
</gene>
<feature type="region of interest" description="Disordered" evidence="1">
    <location>
        <begin position="1"/>
        <end position="26"/>
    </location>
</feature>
<reference evidence="2 3" key="1">
    <citation type="submission" date="2016-09" db="EMBL/GenBank/DDBJ databases">
        <title>The draft genome of Dichanthelium oligosanthes: A C3 panicoid grass species.</title>
        <authorList>
            <person name="Studer A.J."/>
            <person name="Schnable J.C."/>
            <person name="Brutnell T.P."/>
        </authorList>
    </citation>
    <scope>NUCLEOTIDE SEQUENCE [LARGE SCALE GENOMIC DNA]</scope>
    <source>
        <strain evidence="3">cv. Kellogg 1175</strain>
        <tissue evidence="2">Leaf</tissue>
    </source>
</reference>
<evidence type="ECO:0000313" key="3">
    <source>
        <dbReference type="Proteomes" id="UP000095767"/>
    </source>
</evidence>
<name>A0A1E5VVD3_9POAL</name>
<dbReference type="STRING" id="888268.A0A1E5VVD3"/>
<dbReference type="AlphaFoldDB" id="A0A1E5VVD3"/>